<comment type="caution">
    <text evidence="2">The sequence shown here is derived from an EMBL/GenBank/DDBJ whole genome shotgun (WGS) entry which is preliminary data.</text>
</comment>
<evidence type="ECO:0000313" key="3">
    <source>
        <dbReference type="Proteomes" id="UP001628193"/>
    </source>
</evidence>
<evidence type="ECO:0000313" key="2">
    <source>
        <dbReference type="EMBL" id="GAB0055920.1"/>
    </source>
</evidence>
<keyword evidence="1" id="KW-0812">Transmembrane</keyword>
<gene>
    <name evidence="2" type="ORF">SIID45300_00219</name>
</gene>
<keyword evidence="3" id="KW-1185">Reference proteome</keyword>
<reference evidence="2 3" key="1">
    <citation type="submission" date="2024-05" db="EMBL/GenBank/DDBJ databases">
        <authorList>
            <consortium name="Candidatus Magnetaquicoccaceae bacterium FCR-1 genome sequencing consortium"/>
            <person name="Shimoshige H."/>
            <person name="Shimamura S."/>
            <person name="Taoka A."/>
            <person name="Kobayashi H."/>
            <person name="Maekawa T."/>
        </authorList>
    </citation>
    <scope>NUCLEOTIDE SEQUENCE [LARGE SCALE GENOMIC DNA]</scope>
    <source>
        <strain evidence="2 3">FCR-1</strain>
    </source>
</reference>
<protein>
    <recommendedName>
        <fullName evidence="4">DUF1574 domain-containing protein</fullName>
    </recommendedName>
</protein>
<keyword evidence="1" id="KW-0472">Membrane</keyword>
<evidence type="ECO:0008006" key="4">
    <source>
        <dbReference type="Google" id="ProtNLM"/>
    </source>
</evidence>
<evidence type="ECO:0000256" key="1">
    <source>
        <dbReference type="SAM" id="Phobius"/>
    </source>
</evidence>
<name>A0ABQ0C4W5_9PROT</name>
<organism evidence="2 3">
    <name type="scientific">Candidatus Magnetaquiglobus chichijimensis</name>
    <dbReference type="NCBI Taxonomy" id="3141448"/>
    <lineage>
        <taxon>Bacteria</taxon>
        <taxon>Pseudomonadati</taxon>
        <taxon>Pseudomonadota</taxon>
        <taxon>Magnetococcia</taxon>
        <taxon>Magnetococcales</taxon>
        <taxon>Candidatus Magnetaquicoccaceae</taxon>
        <taxon>Candidatus Magnetaquiglobus</taxon>
    </lineage>
</organism>
<keyword evidence="1" id="KW-1133">Transmembrane helix</keyword>
<reference evidence="2 3" key="2">
    <citation type="submission" date="2024-09" db="EMBL/GenBank/DDBJ databases">
        <title>Draft genome sequence of Candidatus Magnetaquicoccaceae bacterium FCR-1.</title>
        <authorList>
            <person name="Shimoshige H."/>
            <person name="Shimamura S."/>
            <person name="Taoka A."/>
            <person name="Kobayashi H."/>
            <person name="Maekawa T."/>
        </authorList>
    </citation>
    <scope>NUCLEOTIDE SEQUENCE [LARGE SCALE GENOMIC DNA]</scope>
    <source>
        <strain evidence="2 3">FCR-1</strain>
    </source>
</reference>
<proteinExistence type="predicted"/>
<accession>A0ABQ0C4W5</accession>
<dbReference type="EMBL" id="BAAFGK010000001">
    <property type="protein sequence ID" value="GAB0055920.1"/>
    <property type="molecule type" value="Genomic_DNA"/>
</dbReference>
<sequence>MFSWLKARSPEARQTRPGVRDRWGGWLSVALILAVILVPPALIRTQRDPIRFDDHHLRQLQALQPEYVFVGSSTLLSRIDPEWIGALRPGTRAYLLGELGSMSALWYLWVKNSLLPSGVRPKALFIHFRDTELTDPIDETGSVTGQEKIARNRVGDEALFDRVMGHHKGWIGRLREGLLGLYPIQETWRQSGLWLIDGIGFFAASPEYRAYLHKRLFGSEPVTSSEAAAMVAQREHFKRQLAEGIFSTANQRVLKGKSGVSGGEEERLLFSARLEHSFLPELIRLGKEVASRVVLVRIESRPAMDETRHGESGPLRAYMADLREHLTREGVELHDFNDERAFRFEMYLDGGHIKPEFRRFYTERFVERLAEVFR</sequence>
<feature type="transmembrane region" description="Helical" evidence="1">
    <location>
        <begin position="23"/>
        <end position="43"/>
    </location>
</feature>
<dbReference type="Proteomes" id="UP001628193">
    <property type="component" value="Unassembled WGS sequence"/>
</dbReference>